<dbReference type="EMBL" id="JAPKHW010000035">
    <property type="protein sequence ID" value="MCX4149959.1"/>
    <property type="molecule type" value="Genomic_DNA"/>
</dbReference>
<organism evidence="2 4">
    <name type="scientific">Paraburkholderia madseniana</name>
    <dbReference type="NCBI Taxonomy" id="2599607"/>
    <lineage>
        <taxon>Bacteria</taxon>
        <taxon>Pseudomonadati</taxon>
        <taxon>Pseudomonadota</taxon>
        <taxon>Betaproteobacteria</taxon>
        <taxon>Burkholderiales</taxon>
        <taxon>Burkholderiaceae</taxon>
        <taxon>Paraburkholderia</taxon>
    </lineage>
</organism>
<gene>
    <name evidence="2" type="ORF">NIE36_32005</name>
    <name evidence="1" type="ORF">OSB80_32070</name>
</gene>
<reference evidence="2" key="1">
    <citation type="submission" date="2022-06" db="EMBL/GenBank/DDBJ databases">
        <title>PHB producers.</title>
        <authorList>
            <person name="Besaury L."/>
        </authorList>
    </citation>
    <scope>NUCLEOTIDE SEQUENCE</scope>
    <source>
        <strain evidence="2 3">SEWS6</strain>
    </source>
</reference>
<proteinExistence type="predicted"/>
<dbReference type="EMBL" id="JAMXWF010000035">
    <property type="protein sequence ID" value="MDQ6411777.1"/>
    <property type="molecule type" value="Genomic_DNA"/>
</dbReference>
<sequence length="78" mass="8763">MKELKTTAVVTRNTKSGLLDYLFVDSSAWRRALALRSIAGFWRAGIPWVVEQMATRRRHPPSDIIVTAIDMSKTSADT</sequence>
<evidence type="ECO:0000313" key="2">
    <source>
        <dbReference type="EMBL" id="MDQ6411777.1"/>
    </source>
</evidence>
<dbReference type="RefSeq" id="WP_266260755.1">
    <property type="nucleotide sequence ID" value="NZ_JAMXWF010000035.1"/>
</dbReference>
<evidence type="ECO:0000313" key="3">
    <source>
        <dbReference type="Proteomes" id="UP001209412"/>
    </source>
</evidence>
<dbReference type="AlphaFoldDB" id="A0AAP5BJN6"/>
<dbReference type="Proteomes" id="UP001209412">
    <property type="component" value="Unassembled WGS sequence"/>
</dbReference>
<name>A0AAP5BJN6_9BURK</name>
<keyword evidence="3" id="KW-1185">Reference proteome</keyword>
<evidence type="ECO:0000313" key="1">
    <source>
        <dbReference type="EMBL" id="MCX4149959.1"/>
    </source>
</evidence>
<protein>
    <submittedName>
        <fullName evidence="2">Uncharacterized protein</fullName>
    </submittedName>
</protein>
<dbReference type="Proteomes" id="UP001242288">
    <property type="component" value="Unassembled WGS sequence"/>
</dbReference>
<evidence type="ECO:0000313" key="4">
    <source>
        <dbReference type="Proteomes" id="UP001242288"/>
    </source>
</evidence>
<accession>A0AAP5BJN6</accession>
<comment type="caution">
    <text evidence="2">The sequence shown here is derived from an EMBL/GenBank/DDBJ whole genome shotgun (WGS) entry which is preliminary data.</text>
</comment>